<reference evidence="7 8" key="1">
    <citation type="submission" date="2020-02" db="EMBL/GenBank/DDBJ databases">
        <title>Draft genome sequence of Lactococcus sp. Hs20B0-1.</title>
        <authorList>
            <person name="Noda S."/>
            <person name="Yuki M."/>
            <person name="Ohkuma M."/>
        </authorList>
    </citation>
    <scope>NUCLEOTIDE SEQUENCE [LARGE SCALE GENOMIC DNA]</scope>
    <source>
        <strain evidence="7 8">Hs20B0-1</strain>
    </source>
</reference>
<dbReference type="InterPro" id="IPR004143">
    <property type="entry name" value="BPL_LPL_catalytic"/>
</dbReference>
<dbReference type="InterPro" id="IPR008988">
    <property type="entry name" value="Transcriptional_repressor_C"/>
</dbReference>
<dbReference type="EC" id="6.3.4.15" evidence="5"/>
<evidence type="ECO:0000256" key="5">
    <source>
        <dbReference type="ARBA" id="ARBA00024227"/>
    </source>
</evidence>
<evidence type="ECO:0000313" key="8">
    <source>
        <dbReference type="Proteomes" id="UP000475928"/>
    </source>
</evidence>
<dbReference type="EMBL" id="BLLH01000005">
    <property type="protein sequence ID" value="GFH40725.1"/>
    <property type="molecule type" value="Genomic_DNA"/>
</dbReference>
<dbReference type="Proteomes" id="UP000475928">
    <property type="component" value="Unassembled WGS sequence"/>
</dbReference>
<organism evidence="7 8">
    <name type="scientific">Pseudolactococcus insecticola</name>
    <dbReference type="NCBI Taxonomy" id="2709158"/>
    <lineage>
        <taxon>Bacteria</taxon>
        <taxon>Bacillati</taxon>
        <taxon>Bacillota</taxon>
        <taxon>Bacilli</taxon>
        <taxon>Lactobacillales</taxon>
        <taxon>Streptococcaceae</taxon>
        <taxon>Pseudolactococcus</taxon>
    </lineage>
</organism>
<dbReference type="InterPro" id="IPR004408">
    <property type="entry name" value="Biotin_CoA_COase_ligase"/>
</dbReference>
<dbReference type="Pfam" id="PF03099">
    <property type="entry name" value="BPL_LplA_LipB"/>
    <property type="match status" value="1"/>
</dbReference>
<dbReference type="CDD" id="cd16442">
    <property type="entry name" value="BPL"/>
    <property type="match status" value="1"/>
</dbReference>
<proteinExistence type="predicted"/>
<dbReference type="GO" id="GO:0009249">
    <property type="term" value="P:protein lipoylation"/>
    <property type="evidence" value="ECO:0007669"/>
    <property type="project" value="UniProtKB-ARBA"/>
</dbReference>
<dbReference type="PANTHER" id="PTHR12835">
    <property type="entry name" value="BIOTIN PROTEIN LIGASE"/>
    <property type="match status" value="1"/>
</dbReference>
<dbReference type="GO" id="GO:0004077">
    <property type="term" value="F:biotin--[biotin carboxyl-carrier protein] ligase activity"/>
    <property type="evidence" value="ECO:0007669"/>
    <property type="project" value="UniProtKB-EC"/>
</dbReference>
<evidence type="ECO:0000256" key="2">
    <source>
        <dbReference type="ARBA" id="ARBA00022741"/>
    </source>
</evidence>
<evidence type="ECO:0000259" key="6">
    <source>
        <dbReference type="PROSITE" id="PS51733"/>
    </source>
</evidence>
<gene>
    <name evidence="7" type="primary">birA2</name>
    <name evidence="7" type="ORF">Hs20B_11230</name>
</gene>
<accession>A0A6A0B7I1</accession>
<dbReference type="PANTHER" id="PTHR12835:SF5">
    <property type="entry name" value="BIOTIN--PROTEIN LIGASE"/>
    <property type="match status" value="1"/>
</dbReference>
<feature type="domain" description="BPL/LPL catalytic" evidence="6">
    <location>
        <begin position="5"/>
        <end position="185"/>
    </location>
</feature>
<comment type="caution">
    <text evidence="7">The sequence shown here is derived from an EMBL/GenBank/DDBJ whole genome shotgun (WGS) entry which is preliminary data.</text>
</comment>
<evidence type="ECO:0000256" key="1">
    <source>
        <dbReference type="ARBA" id="ARBA00022598"/>
    </source>
</evidence>
<dbReference type="Gene3D" id="2.30.30.100">
    <property type="match status" value="1"/>
</dbReference>
<keyword evidence="2" id="KW-0547">Nucleotide-binding</keyword>
<dbReference type="InterPro" id="IPR003142">
    <property type="entry name" value="BPL_C"/>
</dbReference>
<dbReference type="GO" id="GO:0005737">
    <property type="term" value="C:cytoplasm"/>
    <property type="evidence" value="ECO:0007669"/>
    <property type="project" value="TreeGrafter"/>
</dbReference>
<dbReference type="InterPro" id="IPR045864">
    <property type="entry name" value="aa-tRNA-synth_II/BPL/LPL"/>
</dbReference>
<evidence type="ECO:0000313" key="7">
    <source>
        <dbReference type="EMBL" id="GFH40725.1"/>
    </source>
</evidence>
<dbReference type="GO" id="GO:0016740">
    <property type="term" value="F:transferase activity"/>
    <property type="evidence" value="ECO:0007669"/>
    <property type="project" value="UniProtKB-ARBA"/>
</dbReference>
<dbReference type="PROSITE" id="PS51733">
    <property type="entry name" value="BPL_LPL_CATALYTIC"/>
    <property type="match status" value="1"/>
</dbReference>
<dbReference type="SUPFAM" id="SSF50037">
    <property type="entry name" value="C-terminal domain of transcriptional repressors"/>
    <property type="match status" value="1"/>
</dbReference>
<dbReference type="Pfam" id="PF02237">
    <property type="entry name" value="BPL_C"/>
    <property type="match status" value="1"/>
</dbReference>
<keyword evidence="1 7" id="KW-0436">Ligase</keyword>
<evidence type="ECO:0000256" key="3">
    <source>
        <dbReference type="ARBA" id="ARBA00022840"/>
    </source>
</evidence>
<protein>
    <recommendedName>
        <fullName evidence="5">biotin--[biotin carboxyl-carrier protein] ligase</fullName>
        <ecNumber evidence="5">6.3.4.15</ecNumber>
    </recommendedName>
</protein>
<keyword evidence="3" id="KW-0067">ATP-binding</keyword>
<dbReference type="RefSeq" id="WP_228407505.1">
    <property type="nucleotide sequence ID" value="NZ_BLLH01000005.1"/>
</dbReference>
<dbReference type="GO" id="GO:0005524">
    <property type="term" value="F:ATP binding"/>
    <property type="evidence" value="ECO:0007669"/>
    <property type="project" value="UniProtKB-KW"/>
</dbReference>
<dbReference type="AlphaFoldDB" id="A0A6A0B7I1"/>
<evidence type="ECO:0000256" key="4">
    <source>
        <dbReference type="ARBA" id="ARBA00023267"/>
    </source>
</evidence>
<dbReference type="SUPFAM" id="SSF55681">
    <property type="entry name" value="Class II aaRS and biotin synthetases"/>
    <property type="match status" value="1"/>
</dbReference>
<keyword evidence="8" id="KW-1185">Reference proteome</keyword>
<sequence length="245" mass="27329">METDNMIDKQQILAHNPWLSDVAYLENSSSTQQDAQADLSDKKLYVADTQTGARGRFGRAYFAVKGSGIYMSLALKADDTPENFTILTAAAIVTAIENLTTKKPQIKWVNDIYLDHKKICGILVERFLASGYIIIGVGLNFHITEFPIELRDKAGSLFSDTPTITRGDLIAEIWSQFEKLRRSDDFLDIYKAHSFVLGKTVEFEEHGRTIIGTATDLTENGELIVNSDGLVKVLSSGEISLKKWF</sequence>
<keyword evidence="4" id="KW-0092">Biotin</keyword>
<dbReference type="Gene3D" id="3.30.930.10">
    <property type="entry name" value="Bira Bifunctional Protein, Domain 2"/>
    <property type="match status" value="1"/>
</dbReference>
<name>A0A6A0B7I1_9LACT</name>
<dbReference type="NCBIfam" id="TIGR00121">
    <property type="entry name" value="birA_ligase"/>
    <property type="match status" value="1"/>
</dbReference>